<gene>
    <name evidence="6" type="ORF">BATDEDRAFT_86973</name>
</gene>
<dbReference type="InterPro" id="IPR004037">
    <property type="entry name" value="Ribosomal_eL8-like_CS"/>
</dbReference>
<dbReference type="OMA" id="RMVKWPA"/>
<dbReference type="EMBL" id="GL882881">
    <property type="protein sequence ID" value="EGF82212.1"/>
    <property type="molecule type" value="Genomic_DNA"/>
</dbReference>
<organism evidence="6 7">
    <name type="scientific">Batrachochytrium dendrobatidis (strain JAM81 / FGSC 10211)</name>
    <name type="common">Frog chytrid fungus</name>
    <dbReference type="NCBI Taxonomy" id="684364"/>
    <lineage>
        <taxon>Eukaryota</taxon>
        <taxon>Fungi</taxon>
        <taxon>Fungi incertae sedis</taxon>
        <taxon>Chytridiomycota</taxon>
        <taxon>Chytridiomycota incertae sedis</taxon>
        <taxon>Chytridiomycetes</taxon>
        <taxon>Rhizophydiales</taxon>
        <taxon>Rhizophydiales incertae sedis</taxon>
        <taxon>Batrachochytrium</taxon>
    </lineage>
</organism>
<dbReference type="GO" id="GO:0000470">
    <property type="term" value="P:maturation of LSU-rRNA"/>
    <property type="evidence" value="ECO:0000318"/>
    <property type="project" value="GO_Central"/>
</dbReference>
<dbReference type="InterPro" id="IPR004038">
    <property type="entry name" value="Ribosomal_eL8/eL30/eS12/Gad45"/>
</dbReference>
<accession>F4NXW5</accession>
<dbReference type="InParanoid" id="F4NXW5"/>
<dbReference type="Proteomes" id="UP000007241">
    <property type="component" value="Unassembled WGS sequence"/>
</dbReference>
<evidence type="ECO:0000313" key="6">
    <source>
        <dbReference type="EMBL" id="EGF82212.1"/>
    </source>
</evidence>
<protein>
    <recommendedName>
        <fullName evidence="4">60S ribosomal protein L8</fullName>
    </recommendedName>
</protein>
<evidence type="ECO:0000256" key="3">
    <source>
        <dbReference type="ARBA" id="ARBA00023274"/>
    </source>
</evidence>
<dbReference type="FunCoup" id="F4NXW5">
    <property type="interactions" value="497"/>
</dbReference>
<keyword evidence="7" id="KW-1185">Reference proteome</keyword>
<dbReference type="Pfam" id="PF01248">
    <property type="entry name" value="Ribosomal_L7Ae"/>
    <property type="match status" value="1"/>
</dbReference>
<dbReference type="STRING" id="684364.F4NXW5"/>
<dbReference type="GeneID" id="18242630"/>
<sequence length="272" mass="30103">MYWLIGVDIVAPKSVAKKVAATPAVAKADSSKVVKTVNPLFEKRVRNYGIGQDILFKRNMSRYVRFPEYVRLQRQRAILKQRLKVPPAINQFTKTLDKNTATQAFKLLNKYRPETKIEKRARLTAAAEVVAAGKKVDQGKKPVVVKYGINHITALVEAKKAQLVIIADDVDPIELVIWLPALCRKMGVPYCIVKGKARLGTVVHKKTATALAITDIKPEDKPELAALVVAVKANFNDKSEEIRRTWGGGIMGQKSNNKAAKLARAAANEIKV</sequence>
<evidence type="ECO:0000256" key="1">
    <source>
        <dbReference type="ARBA" id="ARBA00007337"/>
    </source>
</evidence>
<evidence type="ECO:0000313" key="7">
    <source>
        <dbReference type="Proteomes" id="UP000007241"/>
    </source>
</evidence>
<dbReference type="PRINTS" id="PR00882">
    <property type="entry name" value="RIBOSOMALL7A"/>
</dbReference>
<dbReference type="InterPro" id="IPR018492">
    <property type="entry name" value="Ribosomal_eL8/Nhp2"/>
</dbReference>
<dbReference type="FunFam" id="3.30.1330.30:FF:000003">
    <property type="entry name" value="60S ribosomal protein L7a"/>
    <property type="match status" value="1"/>
</dbReference>
<proteinExistence type="inferred from homology"/>
<dbReference type="GO" id="GO:0022625">
    <property type="term" value="C:cytosolic large ribosomal subunit"/>
    <property type="evidence" value="ECO:0000318"/>
    <property type="project" value="GO_Central"/>
</dbReference>
<dbReference type="AlphaFoldDB" id="F4NXW5"/>
<reference evidence="6 7" key="1">
    <citation type="submission" date="2009-12" db="EMBL/GenBank/DDBJ databases">
        <title>The draft genome of Batrachochytrium dendrobatidis.</title>
        <authorList>
            <consortium name="US DOE Joint Genome Institute (JGI-PGF)"/>
            <person name="Kuo A."/>
            <person name="Salamov A."/>
            <person name="Schmutz J."/>
            <person name="Lucas S."/>
            <person name="Pitluck S."/>
            <person name="Rosenblum E."/>
            <person name="Stajich J."/>
            <person name="Eisen M."/>
            <person name="Grigoriev I.V."/>
        </authorList>
    </citation>
    <scope>NUCLEOTIDE SEQUENCE [LARGE SCALE GENOMIC DNA]</scope>
    <source>
        <strain evidence="7">JAM81 / FGSC 10211</strain>
    </source>
</reference>
<evidence type="ECO:0000259" key="5">
    <source>
        <dbReference type="Pfam" id="PF01248"/>
    </source>
</evidence>
<dbReference type="PROSITE" id="PS01082">
    <property type="entry name" value="RIBOSOMAL_L7AE"/>
    <property type="match status" value="1"/>
</dbReference>
<dbReference type="HOGENOM" id="CLU_055193_0_1_1"/>
<dbReference type="PANTHER" id="PTHR23105">
    <property type="entry name" value="RIBOSOMAL PROTEIN L7AE FAMILY MEMBER"/>
    <property type="match status" value="1"/>
</dbReference>
<dbReference type="InterPro" id="IPR029064">
    <property type="entry name" value="Ribosomal_eL30-like_sf"/>
</dbReference>
<name>F4NXW5_BATDJ</name>
<feature type="domain" description="Ribosomal protein eL8/eL30/eS12/Gadd45" evidence="5">
    <location>
        <begin position="134"/>
        <end position="223"/>
    </location>
</feature>
<dbReference type="InterPro" id="IPR001921">
    <property type="entry name" value="Ribosomal_eL8_euk"/>
</dbReference>
<comment type="function">
    <text evidence="4">Component of the ribosome.</text>
</comment>
<dbReference type="RefSeq" id="XP_006677671.1">
    <property type="nucleotide sequence ID" value="XM_006677608.1"/>
</dbReference>
<comment type="similarity">
    <text evidence="1 4">Belongs to the eukaryotic ribosomal protein eL8 family.</text>
</comment>
<dbReference type="Gene3D" id="3.30.1330.30">
    <property type="match status" value="1"/>
</dbReference>
<keyword evidence="2 4" id="KW-0689">Ribosomal protein</keyword>
<dbReference type="PRINTS" id="PR00881">
    <property type="entry name" value="L7ARS6FAMILY"/>
</dbReference>
<keyword evidence="3 4" id="KW-0687">Ribonucleoprotein</keyword>
<dbReference type="OrthoDB" id="29563at2759"/>
<dbReference type="InterPro" id="IPR050257">
    <property type="entry name" value="eL8/uL1-like"/>
</dbReference>
<evidence type="ECO:0000256" key="2">
    <source>
        <dbReference type="ARBA" id="ARBA00022980"/>
    </source>
</evidence>
<evidence type="ECO:0000256" key="4">
    <source>
        <dbReference type="RuleBase" id="RU367042"/>
    </source>
</evidence>
<dbReference type="SUPFAM" id="SSF55315">
    <property type="entry name" value="L30e-like"/>
    <property type="match status" value="1"/>
</dbReference>
<dbReference type="GO" id="GO:0003723">
    <property type="term" value="F:RNA binding"/>
    <property type="evidence" value="ECO:0000318"/>
    <property type="project" value="GO_Central"/>
</dbReference>